<dbReference type="AlphaFoldDB" id="A0A4Y2UK30"/>
<sequence>MTNLPVELGSFQVFWMVKFLVLKAPGLSCHIQSAAGLRCRHVSSCSVVVGGVALRWSVGLHRTASVRSVYQFTSYVRGDHKIKGDIWSSIAKKSVQPNVIEI</sequence>
<evidence type="ECO:0000313" key="1">
    <source>
        <dbReference type="EMBL" id="GBO12993.1"/>
    </source>
</evidence>
<proteinExistence type="predicted"/>
<dbReference type="EMBL" id="BGPR01037424">
    <property type="protein sequence ID" value="GBO12993.1"/>
    <property type="molecule type" value="Genomic_DNA"/>
</dbReference>
<keyword evidence="2" id="KW-1185">Reference proteome</keyword>
<gene>
    <name evidence="1" type="ORF">AVEN_37825_1</name>
</gene>
<evidence type="ECO:0000313" key="2">
    <source>
        <dbReference type="Proteomes" id="UP000499080"/>
    </source>
</evidence>
<dbReference type="Proteomes" id="UP000499080">
    <property type="component" value="Unassembled WGS sequence"/>
</dbReference>
<protein>
    <submittedName>
        <fullName evidence="1">Uncharacterized protein</fullName>
    </submittedName>
</protein>
<accession>A0A4Y2UK30</accession>
<reference evidence="1 2" key="1">
    <citation type="journal article" date="2019" name="Sci. Rep.">
        <title>Orb-weaving spider Araneus ventricosus genome elucidates the spidroin gene catalogue.</title>
        <authorList>
            <person name="Kono N."/>
            <person name="Nakamura H."/>
            <person name="Ohtoshi R."/>
            <person name="Moran D.A.P."/>
            <person name="Shinohara A."/>
            <person name="Yoshida Y."/>
            <person name="Fujiwara M."/>
            <person name="Mori M."/>
            <person name="Tomita M."/>
            <person name="Arakawa K."/>
        </authorList>
    </citation>
    <scope>NUCLEOTIDE SEQUENCE [LARGE SCALE GENOMIC DNA]</scope>
</reference>
<comment type="caution">
    <text evidence="1">The sequence shown here is derived from an EMBL/GenBank/DDBJ whole genome shotgun (WGS) entry which is preliminary data.</text>
</comment>
<organism evidence="1 2">
    <name type="scientific">Araneus ventricosus</name>
    <name type="common">Orbweaver spider</name>
    <name type="synonym">Epeira ventricosa</name>
    <dbReference type="NCBI Taxonomy" id="182803"/>
    <lineage>
        <taxon>Eukaryota</taxon>
        <taxon>Metazoa</taxon>
        <taxon>Ecdysozoa</taxon>
        <taxon>Arthropoda</taxon>
        <taxon>Chelicerata</taxon>
        <taxon>Arachnida</taxon>
        <taxon>Araneae</taxon>
        <taxon>Araneomorphae</taxon>
        <taxon>Entelegynae</taxon>
        <taxon>Araneoidea</taxon>
        <taxon>Araneidae</taxon>
        <taxon>Araneus</taxon>
    </lineage>
</organism>
<name>A0A4Y2UK30_ARAVE</name>